<dbReference type="Proteomes" id="UP001595443">
    <property type="component" value="Unassembled WGS sequence"/>
</dbReference>
<evidence type="ECO:0000313" key="1">
    <source>
        <dbReference type="EMBL" id="MFC2969245.1"/>
    </source>
</evidence>
<reference evidence="2" key="1">
    <citation type="journal article" date="2019" name="Int. J. Syst. Evol. Microbiol.">
        <title>The Global Catalogue of Microorganisms (GCM) 10K type strain sequencing project: providing services to taxonomists for standard genome sequencing and annotation.</title>
        <authorList>
            <consortium name="The Broad Institute Genomics Platform"/>
            <consortium name="The Broad Institute Genome Sequencing Center for Infectious Disease"/>
            <person name="Wu L."/>
            <person name="Ma J."/>
        </authorList>
    </citation>
    <scope>NUCLEOTIDE SEQUENCE [LARGE SCALE GENOMIC DNA]</scope>
    <source>
        <strain evidence="2">KCTC 62192</strain>
    </source>
</reference>
<dbReference type="Gene3D" id="3.40.50.12370">
    <property type="match status" value="1"/>
</dbReference>
<protein>
    <recommendedName>
        <fullName evidence="3">UspA domain-containing protein</fullName>
    </recommendedName>
</protein>
<organism evidence="1 2">
    <name type="scientific">Acidimangrovimonas pyrenivorans</name>
    <dbReference type="NCBI Taxonomy" id="2030798"/>
    <lineage>
        <taxon>Bacteria</taxon>
        <taxon>Pseudomonadati</taxon>
        <taxon>Pseudomonadota</taxon>
        <taxon>Alphaproteobacteria</taxon>
        <taxon>Rhodobacterales</taxon>
        <taxon>Paracoccaceae</taxon>
        <taxon>Acidimangrovimonas</taxon>
    </lineage>
</organism>
<comment type="caution">
    <text evidence="1">The sequence shown here is derived from an EMBL/GenBank/DDBJ whole genome shotgun (WGS) entry which is preliminary data.</text>
</comment>
<name>A0ABV7AJ34_9RHOB</name>
<gene>
    <name evidence="1" type="ORF">ACFOES_14160</name>
</gene>
<dbReference type="RefSeq" id="WP_377833955.1">
    <property type="nucleotide sequence ID" value="NZ_JBHRSK010000011.1"/>
</dbReference>
<proteinExistence type="predicted"/>
<evidence type="ECO:0000313" key="2">
    <source>
        <dbReference type="Proteomes" id="UP001595443"/>
    </source>
</evidence>
<accession>A0ABV7AJ34</accession>
<evidence type="ECO:0008006" key="3">
    <source>
        <dbReference type="Google" id="ProtNLM"/>
    </source>
</evidence>
<keyword evidence="2" id="KW-1185">Reference proteome</keyword>
<dbReference type="SUPFAM" id="SSF52402">
    <property type="entry name" value="Adenine nucleotide alpha hydrolases-like"/>
    <property type="match status" value="1"/>
</dbReference>
<dbReference type="EMBL" id="JBHRSK010000011">
    <property type="protein sequence ID" value="MFC2969245.1"/>
    <property type="molecule type" value="Genomic_DNA"/>
</dbReference>
<sequence length="244" mass="25091">MTRAPRQRQRILIGAGSFADAESALQLAERIAGPLASDLGGVMIEDRRLAELLGQPGYRIVTAAGTLAPAPSRPELQRLVAAQARAFEAGLARLAAARALHWSFERRAGELVSSLCAAAHGWDLLVVGHRALHRRLGPVVLLSPPAASAAPALAETVATALHSHVVALDAPAPDSPGAEAALLDAVSRRHAAAVVLDLGTGPLHGEEQLRHLIEAARCPVLVLGVDRPEATGAAPAGNPPNGAG</sequence>